<dbReference type="InterPro" id="IPR002018">
    <property type="entry name" value="CarbesteraseB"/>
</dbReference>
<dbReference type="Pfam" id="PF00135">
    <property type="entry name" value="COesterase"/>
    <property type="match status" value="1"/>
</dbReference>
<dbReference type="Gene3D" id="3.40.50.1820">
    <property type="entry name" value="alpha/beta hydrolase"/>
    <property type="match status" value="1"/>
</dbReference>
<dbReference type="InterPro" id="IPR051093">
    <property type="entry name" value="Neuroligin/BSAL"/>
</dbReference>
<evidence type="ECO:0000313" key="6">
    <source>
        <dbReference type="Proteomes" id="UP000507470"/>
    </source>
</evidence>
<evidence type="ECO:0000259" key="4">
    <source>
        <dbReference type="Pfam" id="PF00135"/>
    </source>
</evidence>
<evidence type="ECO:0000256" key="3">
    <source>
        <dbReference type="SAM" id="SignalP"/>
    </source>
</evidence>
<dbReference type="EMBL" id="CACVKT020008451">
    <property type="protein sequence ID" value="CAC5415610.1"/>
    <property type="molecule type" value="Genomic_DNA"/>
</dbReference>
<sequence>MVFSLSICALIVITTEVVYGQEVTVYGEEVTINTKLGSIIGLRTQELNDYVYRFRKIPYAKAPIGNLRFEKPLPYGPWENTLDGRSIAPSCYQKLTPLFEDILQLSEDCLFLDIYVPFDVSTDNRKSVMIWIHNGGYQIGQMAPFDGSQLSIECFGFFSTGAIKGNYGLWDQILAIRWVNENIDSFGGDKQSITIFGNEVGGFSVGLLALIPSNKGLFQRAIMQSGTLMSFSLQGNYTEAGSLNIIEYFRCPTTEPQMSLDCLRKIPAEVLIGAYFHAKAAQVDLLPFQIPFTPVIDGELLTNDPMELLENTVSEASIFYRSLDVVKGTVSGEGSKLLHAFQSGLQNYFHFDANDHIPRHFLCNVLAPAMSSMTYRNNTKVTKVICEKYGQASNKIELSKSILNAFSDFLFNLPTTRSLRLHSKMSSGNGNHYQYIFSRLLPYLKLLYPFPSWFDGAIHSAETVYQFPSVATPFTNQDEDLKIKLMKYWTNFAKTGDVNEQGLPQWNEYDILNEYYINLDVEITSGQHLYEDRVYFWLKEIPAILQTEIQINTTEAIGNKAPSSDNVKRVTTVLIFTLAVSVWKQ</sequence>
<dbReference type="PROSITE" id="PS00941">
    <property type="entry name" value="CARBOXYLESTERASE_B_2"/>
    <property type="match status" value="1"/>
</dbReference>
<dbReference type="InterPro" id="IPR029058">
    <property type="entry name" value="AB_hydrolase_fold"/>
</dbReference>
<organism evidence="5 6">
    <name type="scientific">Mytilus coruscus</name>
    <name type="common">Sea mussel</name>
    <dbReference type="NCBI Taxonomy" id="42192"/>
    <lineage>
        <taxon>Eukaryota</taxon>
        <taxon>Metazoa</taxon>
        <taxon>Spiralia</taxon>
        <taxon>Lophotrochozoa</taxon>
        <taxon>Mollusca</taxon>
        <taxon>Bivalvia</taxon>
        <taxon>Autobranchia</taxon>
        <taxon>Pteriomorphia</taxon>
        <taxon>Mytilida</taxon>
        <taxon>Mytiloidea</taxon>
        <taxon>Mytilidae</taxon>
        <taxon>Mytilinae</taxon>
        <taxon>Mytilus</taxon>
    </lineage>
</organism>
<feature type="domain" description="Carboxylesterase type B" evidence="4">
    <location>
        <begin position="30"/>
        <end position="537"/>
    </location>
</feature>
<feature type="chain" id="PRO_5026899019" evidence="3">
    <location>
        <begin position="21"/>
        <end position="585"/>
    </location>
</feature>
<dbReference type="InterPro" id="IPR019819">
    <property type="entry name" value="Carboxylesterase_B_CS"/>
</dbReference>
<dbReference type="OrthoDB" id="6105955at2759"/>
<feature type="signal peptide" evidence="3">
    <location>
        <begin position="1"/>
        <end position="20"/>
    </location>
</feature>
<name>A0A6J8E558_MYTCO</name>
<keyword evidence="2 3" id="KW-0732">Signal</keyword>
<dbReference type="SUPFAM" id="SSF53474">
    <property type="entry name" value="alpha/beta-Hydrolases"/>
    <property type="match status" value="1"/>
</dbReference>
<evidence type="ECO:0000256" key="2">
    <source>
        <dbReference type="ARBA" id="ARBA00022729"/>
    </source>
</evidence>
<gene>
    <name evidence="5" type="ORF">MCOR_48298</name>
</gene>
<reference evidence="5 6" key="1">
    <citation type="submission" date="2020-06" db="EMBL/GenBank/DDBJ databases">
        <authorList>
            <person name="Li R."/>
            <person name="Bekaert M."/>
        </authorList>
    </citation>
    <scope>NUCLEOTIDE SEQUENCE [LARGE SCALE GENOMIC DNA]</scope>
    <source>
        <strain evidence="6">wild</strain>
    </source>
</reference>
<evidence type="ECO:0000313" key="5">
    <source>
        <dbReference type="EMBL" id="CAC5415610.1"/>
    </source>
</evidence>
<dbReference type="AlphaFoldDB" id="A0A6J8E558"/>
<evidence type="ECO:0000256" key="1">
    <source>
        <dbReference type="ARBA" id="ARBA00005964"/>
    </source>
</evidence>
<accession>A0A6J8E558</accession>
<proteinExistence type="inferred from homology"/>
<comment type="similarity">
    <text evidence="1">Belongs to the type-B carboxylesterase/lipase family.</text>
</comment>
<dbReference type="Proteomes" id="UP000507470">
    <property type="component" value="Unassembled WGS sequence"/>
</dbReference>
<protein>
    <submittedName>
        <fullName evidence="5">Inactive carboxylesterase 4</fullName>
    </submittedName>
</protein>
<keyword evidence="6" id="KW-1185">Reference proteome</keyword>
<dbReference type="PANTHER" id="PTHR43903">
    <property type="entry name" value="NEUROLIGIN"/>
    <property type="match status" value="1"/>
</dbReference>